<name>A0A366JJM9_CYTFI</name>
<gene>
    <name evidence="1" type="ORF">DFO70_11978</name>
</gene>
<dbReference type="AlphaFoldDB" id="A0A366JJM9"/>
<accession>A0A366JJM9</accession>
<proteinExistence type="predicted"/>
<comment type="caution">
    <text evidence="1">The sequence shown here is derived from an EMBL/GenBank/DDBJ whole genome shotgun (WGS) entry which is preliminary data.</text>
</comment>
<evidence type="ECO:0000313" key="2">
    <source>
        <dbReference type="Proteomes" id="UP000252731"/>
    </source>
</evidence>
<reference evidence="1 2" key="1">
    <citation type="submission" date="2018-06" db="EMBL/GenBank/DDBJ databases">
        <title>Freshwater and sediment microbial communities from various areas in North America, analyzing microbe dynamics in response to fracking.</title>
        <authorList>
            <person name="Lamendella R."/>
        </authorList>
    </citation>
    <scope>NUCLEOTIDE SEQUENCE [LARGE SCALE GENOMIC DNA]</scope>
    <source>
        <strain evidence="1 2">14_TX</strain>
    </source>
</reference>
<organism evidence="1 2">
    <name type="scientific">Cytobacillus firmus</name>
    <name type="common">Bacillus firmus</name>
    <dbReference type="NCBI Taxonomy" id="1399"/>
    <lineage>
        <taxon>Bacteria</taxon>
        <taxon>Bacillati</taxon>
        <taxon>Bacillota</taxon>
        <taxon>Bacilli</taxon>
        <taxon>Bacillales</taxon>
        <taxon>Bacillaceae</taxon>
        <taxon>Cytobacillus</taxon>
    </lineage>
</organism>
<evidence type="ECO:0000313" key="1">
    <source>
        <dbReference type="EMBL" id="RBP87521.1"/>
    </source>
</evidence>
<dbReference type="EMBL" id="QNSF01000019">
    <property type="protein sequence ID" value="RBP87521.1"/>
    <property type="molecule type" value="Genomic_DNA"/>
</dbReference>
<dbReference type="Proteomes" id="UP000252731">
    <property type="component" value="Unassembled WGS sequence"/>
</dbReference>
<sequence>MYVWMIYLNPNMLFRLPLLRENIYMCHSGQHMRHFFHLCFTSAQICAALTHSFMSQN</sequence>
<protein>
    <submittedName>
        <fullName evidence="1">Uncharacterized protein</fullName>
    </submittedName>
</protein>
<keyword evidence="2" id="KW-1185">Reference proteome</keyword>